<dbReference type="InterPro" id="IPR007889">
    <property type="entry name" value="HTH_Psq"/>
</dbReference>
<dbReference type="InterPro" id="IPR004875">
    <property type="entry name" value="DDE_SF_endonuclease_dom"/>
</dbReference>
<dbReference type="Gene3D" id="1.10.10.60">
    <property type="entry name" value="Homeodomain-like"/>
    <property type="match status" value="1"/>
</dbReference>
<dbReference type="Pfam" id="PF03184">
    <property type="entry name" value="DDE_1"/>
    <property type="match status" value="1"/>
</dbReference>
<comment type="subcellular location">
    <subcellularLocation>
        <location evidence="1">Nucleus</location>
    </subcellularLocation>
</comment>
<proteinExistence type="predicted"/>
<evidence type="ECO:0000259" key="3">
    <source>
        <dbReference type="Pfam" id="PF05225"/>
    </source>
</evidence>
<accession>A0A8S1AWG3</accession>
<dbReference type="PANTHER" id="PTHR47331:SF1">
    <property type="entry name" value="GAG-LIKE PROTEIN"/>
    <property type="match status" value="1"/>
</dbReference>
<dbReference type="AlphaFoldDB" id="A0A8S1AWG3"/>
<sequence length="187" mass="21950">MKKLIFFTESANLKTFVQNRVTEINEVTGHLKWLHIASKDNPADLLSGGMTLDLLVNNNLWWNGPSYLQNYNDYTRKTNKRRTSQDLVKAIKKVKNGELTAYKAAHEFNIPMTTLHGHVKERKYVWDQWMAYLEDYDFELSYVASTKVWMETDIFHNYFEKVLIPNIGEEQLVLIIYDGNSTHVEEL</sequence>
<evidence type="ECO:0000313" key="4">
    <source>
        <dbReference type="EMBL" id="CAB3250621.1"/>
    </source>
</evidence>
<dbReference type="GO" id="GO:0003677">
    <property type="term" value="F:DNA binding"/>
    <property type="evidence" value="ECO:0007669"/>
    <property type="project" value="InterPro"/>
</dbReference>
<dbReference type="InterPro" id="IPR009057">
    <property type="entry name" value="Homeodomain-like_sf"/>
</dbReference>
<dbReference type="EMBL" id="CADEBD010000348">
    <property type="protein sequence ID" value="CAB3250621.1"/>
    <property type="molecule type" value="Genomic_DNA"/>
</dbReference>
<protein>
    <recommendedName>
        <fullName evidence="6">DDE-1 domain-containing protein</fullName>
    </recommendedName>
</protein>
<gene>
    <name evidence="4" type="ORF">APLA_LOCUS13176</name>
</gene>
<evidence type="ECO:0000256" key="1">
    <source>
        <dbReference type="ARBA" id="ARBA00004123"/>
    </source>
</evidence>
<organism evidence="4 5">
    <name type="scientific">Arctia plantaginis</name>
    <name type="common">Wood tiger moth</name>
    <name type="synonym">Phalaena plantaginis</name>
    <dbReference type="NCBI Taxonomy" id="874455"/>
    <lineage>
        <taxon>Eukaryota</taxon>
        <taxon>Metazoa</taxon>
        <taxon>Ecdysozoa</taxon>
        <taxon>Arthropoda</taxon>
        <taxon>Hexapoda</taxon>
        <taxon>Insecta</taxon>
        <taxon>Pterygota</taxon>
        <taxon>Neoptera</taxon>
        <taxon>Endopterygota</taxon>
        <taxon>Lepidoptera</taxon>
        <taxon>Glossata</taxon>
        <taxon>Ditrysia</taxon>
        <taxon>Noctuoidea</taxon>
        <taxon>Erebidae</taxon>
        <taxon>Arctiinae</taxon>
        <taxon>Arctia</taxon>
    </lineage>
</organism>
<dbReference type="SUPFAM" id="SSF46689">
    <property type="entry name" value="Homeodomain-like"/>
    <property type="match status" value="1"/>
</dbReference>
<feature type="domain" description="DDE-1" evidence="2">
    <location>
        <begin position="135"/>
        <end position="184"/>
    </location>
</feature>
<comment type="caution">
    <text evidence="4">The sequence shown here is derived from an EMBL/GenBank/DDBJ whole genome shotgun (WGS) entry which is preliminary data.</text>
</comment>
<dbReference type="Proteomes" id="UP000494256">
    <property type="component" value="Unassembled WGS sequence"/>
</dbReference>
<name>A0A8S1AWG3_ARCPL</name>
<evidence type="ECO:0008006" key="6">
    <source>
        <dbReference type="Google" id="ProtNLM"/>
    </source>
</evidence>
<feature type="domain" description="HTH psq-type" evidence="3">
    <location>
        <begin position="86"/>
        <end position="124"/>
    </location>
</feature>
<dbReference type="PANTHER" id="PTHR47331">
    <property type="entry name" value="PHD-TYPE DOMAIN-CONTAINING PROTEIN"/>
    <property type="match status" value="1"/>
</dbReference>
<evidence type="ECO:0000313" key="5">
    <source>
        <dbReference type="Proteomes" id="UP000494256"/>
    </source>
</evidence>
<evidence type="ECO:0000259" key="2">
    <source>
        <dbReference type="Pfam" id="PF03184"/>
    </source>
</evidence>
<reference evidence="4 5" key="1">
    <citation type="submission" date="2020-04" db="EMBL/GenBank/DDBJ databases">
        <authorList>
            <person name="Wallbank WR R."/>
            <person name="Pardo Diaz C."/>
            <person name="Kozak K."/>
            <person name="Martin S."/>
            <person name="Jiggins C."/>
            <person name="Moest M."/>
            <person name="Warren A I."/>
            <person name="Byers J.R.P. K."/>
            <person name="Montejo-Kovacevich G."/>
            <person name="Yen C E."/>
        </authorList>
    </citation>
    <scope>NUCLEOTIDE SEQUENCE [LARGE SCALE GENOMIC DNA]</scope>
</reference>
<dbReference type="GO" id="GO:0005634">
    <property type="term" value="C:nucleus"/>
    <property type="evidence" value="ECO:0007669"/>
    <property type="project" value="UniProtKB-SubCell"/>
</dbReference>
<dbReference type="Pfam" id="PF05225">
    <property type="entry name" value="HTH_psq"/>
    <property type="match status" value="1"/>
</dbReference>
<dbReference type="OrthoDB" id="10266426at2759"/>